<sequence length="444" mass="50873">MLSFNGSLSLSLPTKLTDIYKKAVKIFYLRHNEEFRGKNFTRAELESDNLPREVGEKFKKLEKMAFEGIKEGKLIFGGNEVGEMENSALFHRLPDRRTDELNREKQFCFIHLTMQEFFAAKHLTNMSETELRNFVSKNINNGKWQLVFQFLAGLMNDKEKIPSEIITDLLPEETEEDENNAYNEECPWKIEPRKVIKWPTGDKKHLAVTLFKCCSEKSEMKATVQRKLQQINFNFVNFIFCQLTAVDCASLVTVIENQGKNISHLQLMDNNIGPLGCSEICKLLKCRNSQLSWLNLTRNQLTDEAAKYLADAIRDNNCQLRSLNLSLNNITDKGAQHLAQAISNENCQLRSLFLSYNNITEAGEQHAKNLLIKSQPNLVKTLWTRKAQAPSTSSIYQKAHSKREGQKLKLKGGGESRGARERDMEEKEMLTAPSLMEQITQTSH</sequence>
<keyword evidence="5" id="KW-1185">Reference proteome</keyword>
<protein>
    <submittedName>
        <fullName evidence="4">NACHT, LRR and PYD domains-containing protein 7</fullName>
    </submittedName>
</protein>
<dbReference type="Gene3D" id="3.80.10.10">
    <property type="entry name" value="Ribonuclease Inhibitor"/>
    <property type="match status" value="1"/>
</dbReference>
<feature type="compositionally biased region" description="Basic and acidic residues" evidence="3">
    <location>
        <begin position="402"/>
        <end position="429"/>
    </location>
</feature>
<dbReference type="SMART" id="SM00368">
    <property type="entry name" value="LRR_RI"/>
    <property type="match status" value="4"/>
</dbReference>
<dbReference type="InterPro" id="IPR032675">
    <property type="entry name" value="LRR_dom_sf"/>
</dbReference>
<name>A0A2B4RD09_STYPI</name>
<gene>
    <name evidence="4" type="primary">NLRP7</name>
    <name evidence="4" type="ORF">AWC38_SpisGene21577</name>
</gene>
<keyword evidence="2" id="KW-0677">Repeat</keyword>
<reference evidence="5" key="1">
    <citation type="journal article" date="2017" name="bioRxiv">
        <title>Comparative analysis of the genomes of Stylophora pistillata and Acropora digitifera provides evidence for extensive differences between species of corals.</title>
        <authorList>
            <person name="Voolstra C.R."/>
            <person name="Li Y."/>
            <person name="Liew Y.J."/>
            <person name="Baumgarten S."/>
            <person name="Zoccola D."/>
            <person name="Flot J.-F."/>
            <person name="Tambutte S."/>
            <person name="Allemand D."/>
            <person name="Aranda M."/>
        </authorList>
    </citation>
    <scope>NUCLEOTIDE SEQUENCE [LARGE SCALE GENOMIC DNA]</scope>
</reference>
<accession>A0A2B4RD09</accession>
<proteinExistence type="predicted"/>
<dbReference type="OrthoDB" id="5979379at2759"/>
<dbReference type="EMBL" id="LSMT01000807">
    <property type="protein sequence ID" value="PFX14278.1"/>
    <property type="molecule type" value="Genomic_DNA"/>
</dbReference>
<evidence type="ECO:0000256" key="3">
    <source>
        <dbReference type="SAM" id="MobiDB-lite"/>
    </source>
</evidence>
<evidence type="ECO:0000256" key="1">
    <source>
        <dbReference type="ARBA" id="ARBA00022614"/>
    </source>
</evidence>
<evidence type="ECO:0000313" key="5">
    <source>
        <dbReference type="Proteomes" id="UP000225706"/>
    </source>
</evidence>
<evidence type="ECO:0000256" key="2">
    <source>
        <dbReference type="ARBA" id="ARBA00022737"/>
    </source>
</evidence>
<dbReference type="SUPFAM" id="SSF52047">
    <property type="entry name" value="RNI-like"/>
    <property type="match status" value="1"/>
</dbReference>
<dbReference type="Pfam" id="PF13516">
    <property type="entry name" value="LRR_6"/>
    <property type="match status" value="3"/>
</dbReference>
<dbReference type="AlphaFoldDB" id="A0A2B4RD09"/>
<dbReference type="Proteomes" id="UP000225706">
    <property type="component" value="Unassembled WGS sequence"/>
</dbReference>
<feature type="region of interest" description="Disordered" evidence="3">
    <location>
        <begin position="390"/>
        <end position="444"/>
    </location>
</feature>
<keyword evidence="1" id="KW-0433">Leucine-rich repeat</keyword>
<evidence type="ECO:0000313" key="4">
    <source>
        <dbReference type="EMBL" id="PFX14278.1"/>
    </source>
</evidence>
<comment type="caution">
    <text evidence="4">The sequence shown here is derived from an EMBL/GenBank/DDBJ whole genome shotgun (WGS) entry which is preliminary data.</text>
</comment>
<organism evidence="4 5">
    <name type="scientific">Stylophora pistillata</name>
    <name type="common">Smooth cauliflower coral</name>
    <dbReference type="NCBI Taxonomy" id="50429"/>
    <lineage>
        <taxon>Eukaryota</taxon>
        <taxon>Metazoa</taxon>
        <taxon>Cnidaria</taxon>
        <taxon>Anthozoa</taxon>
        <taxon>Hexacorallia</taxon>
        <taxon>Scleractinia</taxon>
        <taxon>Astrocoeniina</taxon>
        <taxon>Pocilloporidae</taxon>
        <taxon>Stylophora</taxon>
    </lineage>
</organism>
<dbReference type="InterPro" id="IPR001611">
    <property type="entry name" value="Leu-rich_rpt"/>
</dbReference>
<dbReference type="InterPro" id="IPR051261">
    <property type="entry name" value="NLR"/>
</dbReference>
<dbReference type="PANTHER" id="PTHR24106">
    <property type="entry name" value="NACHT, LRR AND CARD DOMAINS-CONTAINING"/>
    <property type="match status" value="1"/>
</dbReference>